<reference evidence="1 2" key="1">
    <citation type="submission" date="2018-04" db="EMBL/GenBank/DDBJ databases">
        <title>Camelliibacillus theae gen. nov., sp. nov., isolated from Pu'er tea.</title>
        <authorList>
            <person name="Niu L."/>
        </authorList>
    </citation>
    <scope>NUCLEOTIDE SEQUENCE [LARGE SCALE GENOMIC DNA]</scope>
    <source>
        <strain evidence="1 2">T8</strain>
    </source>
</reference>
<comment type="caution">
    <text evidence="1">The sequence shown here is derived from an EMBL/GenBank/DDBJ whole genome shotgun (WGS) entry which is preliminary data.</text>
</comment>
<dbReference type="EMBL" id="QCZG01000035">
    <property type="protein sequence ID" value="PWA08632.1"/>
    <property type="molecule type" value="Genomic_DNA"/>
</dbReference>
<evidence type="ECO:0000313" key="2">
    <source>
        <dbReference type="Proteomes" id="UP000245998"/>
    </source>
</evidence>
<dbReference type="AlphaFoldDB" id="A0A2U1JU06"/>
<proteinExistence type="predicted"/>
<dbReference type="RefSeq" id="WP_116555605.1">
    <property type="nucleotide sequence ID" value="NZ_QCZG01000035.1"/>
</dbReference>
<dbReference type="OrthoDB" id="3035865at2"/>
<accession>A0A2U1JU06</accession>
<organism evidence="1 2">
    <name type="scientific">Pueribacillus theae</name>
    <dbReference type="NCBI Taxonomy" id="2171751"/>
    <lineage>
        <taxon>Bacteria</taxon>
        <taxon>Bacillati</taxon>
        <taxon>Bacillota</taxon>
        <taxon>Bacilli</taxon>
        <taxon>Bacillales</taxon>
        <taxon>Bacillaceae</taxon>
        <taxon>Pueribacillus</taxon>
    </lineage>
</organism>
<keyword evidence="2" id="KW-1185">Reference proteome</keyword>
<name>A0A2U1JU06_9BACI</name>
<sequence>MGVHQNVSYNKFPKQGSFLGREVRVCFNYDTSKTLKGKVIRDDIEEPLLMLIHLEDGRVISSTECQYS</sequence>
<gene>
    <name evidence="1" type="ORF">DCC39_14430</name>
</gene>
<dbReference type="Proteomes" id="UP000245998">
    <property type="component" value="Unassembled WGS sequence"/>
</dbReference>
<evidence type="ECO:0000313" key="1">
    <source>
        <dbReference type="EMBL" id="PWA08632.1"/>
    </source>
</evidence>
<protein>
    <submittedName>
        <fullName evidence="1">Uncharacterized protein</fullName>
    </submittedName>
</protein>